<dbReference type="InterPro" id="IPR050188">
    <property type="entry name" value="RluA_PseudoU_synthase"/>
</dbReference>
<organism evidence="3 4">
    <name type="scientific">Vitis vinifera</name>
    <name type="common">Grape</name>
    <dbReference type="NCBI Taxonomy" id="29760"/>
    <lineage>
        <taxon>Eukaryota</taxon>
        <taxon>Viridiplantae</taxon>
        <taxon>Streptophyta</taxon>
        <taxon>Embryophyta</taxon>
        <taxon>Tracheophyta</taxon>
        <taxon>Spermatophyta</taxon>
        <taxon>Magnoliopsida</taxon>
        <taxon>eudicotyledons</taxon>
        <taxon>Gunneridae</taxon>
        <taxon>Pentapetalae</taxon>
        <taxon>rosids</taxon>
        <taxon>Vitales</taxon>
        <taxon>Vitaceae</taxon>
        <taxon>Viteae</taxon>
        <taxon>Vitis</taxon>
    </lineage>
</organism>
<dbReference type="GO" id="GO:0009982">
    <property type="term" value="F:pseudouridine synthase activity"/>
    <property type="evidence" value="ECO:0007669"/>
    <property type="project" value="InterPro"/>
</dbReference>
<evidence type="ECO:0000259" key="2">
    <source>
        <dbReference type="Pfam" id="PF00849"/>
    </source>
</evidence>
<sequence>MWKNVLHECQGLFPVVRHYSRIAPPRPASAAPVIRVSNNVAQLGSPKEGPKPRQLLSLPPFPAHPLPGKSLVNLSGLPTHVTAISWIKYYFDEIPGSVVQSHFNKGLVHMERSNLDDSSLEKEGQIKPLRKIKPNEVMEAGTRIYVPVSVAEARISKRFDTIPSGTLHPNADEIEYLQRLVTYKACSQLSHKLSPFMLFGYMIVLLVILLYVVIYNQWLLKFQDPAILVLNKPPKVPLKGNLPVHNSMDALAAAALTFDYEEGPKLESSDEHSLCKSSLRSLRTGLWVVVILEESFVHRLDRESSGLLLMGRTKESVAHLHWLFSDINKAKSPSKAWDDACEATCQRYWALVIGSPKQKEGVIHAPLSKVLLDDGKTERVILANQSGLEASQEAITEYRVLGPMINGCSWIELCPRTSRKHQLRVHCAEALGTPIVGDYKYGWFVHRRWKQMPRVDLEPTTGKPYKMRRPEGLDVQKGSVLSKVPLLHLHCRELILPNIAKFLPILDLKPKNQNQYPKLSLKPDILRFVASMPNHMKISWNLMSSYLV</sequence>
<protein>
    <submittedName>
        <fullName evidence="3">RNA pseudouridine synthase 3, mitochondrial</fullName>
    </submittedName>
</protein>
<dbReference type="InterPro" id="IPR006145">
    <property type="entry name" value="PsdUridine_synth_RsuA/RluA"/>
</dbReference>
<dbReference type="GO" id="GO:0003723">
    <property type="term" value="F:RNA binding"/>
    <property type="evidence" value="ECO:0007669"/>
    <property type="project" value="InterPro"/>
</dbReference>
<accession>A0A438J461</accession>
<dbReference type="GO" id="GO:0001522">
    <property type="term" value="P:pseudouridine synthesis"/>
    <property type="evidence" value="ECO:0007669"/>
    <property type="project" value="InterPro"/>
</dbReference>
<dbReference type="Proteomes" id="UP000288805">
    <property type="component" value="Unassembled WGS sequence"/>
</dbReference>
<feature type="transmembrane region" description="Helical" evidence="1">
    <location>
        <begin position="196"/>
        <end position="214"/>
    </location>
</feature>
<dbReference type="InterPro" id="IPR020103">
    <property type="entry name" value="PsdUridine_synth_cat_dom_sf"/>
</dbReference>
<dbReference type="AlphaFoldDB" id="A0A438J461"/>
<dbReference type="EMBL" id="QGNW01000064">
    <property type="protein sequence ID" value="RVX03744.1"/>
    <property type="molecule type" value="Genomic_DNA"/>
</dbReference>
<evidence type="ECO:0000256" key="1">
    <source>
        <dbReference type="SAM" id="Phobius"/>
    </source>
</evidence>
<gene>
    <name evidence="3" type="primary">VvCHDp000711_1</name>
    <name evidence="3" type="ORF">CK203_023057</name>
</gene>
<dbReference type="PANTHER" id="PTHR21600">
    <property type="entry name" value="MITOCHONDRIAL RNA PSEUDOURIDINE SYNTHASE"/>
    <property type="match status" value="1"/>
</dbReference>
<comment type="caution">
    <text evidence="3">The sequence shown here is derived from an EMBL/GenBank/DDBJ whole genome shotgun (WGS) entry which is preliminary data.</text>
</comment>
<keyword evidence="1" id="KW-1133">Transmembrane helix</keyword>
<dbReference type="CDD" id="cd02869">
    <property type="entry name" value="PseudoU_synth_RluA_like"/>
    <property type="match status" value="1"/>
</dbReference>
<evidence type="ECO:0000313" key="3">
    <source>
        <dbReference type="EMBL" id="RVX03744.1"/>
    </source>
</evidence>
<reference evidence="3 4" key="1">
    <citation type="journal article" date="2018" name="PLoS Genet.">
        <title>Population sequencing reveals clonal diversity and ancestral inbreeding in the grapevine cultivar Chardonnay.</title>
        <authorList>
            <person name="Roach M.J."/>
            <person name="Johnson D.L."/>
            <person name="Bohlmann J."/>
            <person name="van Vuuren H.J."/>
            <person name="Jones S.J."/>
            <person name="Pretorius I.S."/>
            <person name="Schmidt S.A."/>
            <person name="Borneman A.R."/>
        </authorList>
    </citation>
    <scope>NUCLEOTIDE SEQUENCE [LARGE SCALE GENOMIC DNA]</scope>
    <source>
        <strain evidence="4">cv. Chardonnay</strain>
        <tissue evidence="3">Leaf</tissue>
    </source>
</reference>
<dbReference type="Gene3D" id="3.30.2350.10">
    <property type="entry name" value="Pseudouridine synthase"/>
    <property type="match status" value="1"/>
</dbReference>
<dbReference type="PANTHER" id="PTHR21600:SF53">
    <property type="entry name" value="RNA PSEUDOURIDINE SYNTHASE 3, MITOCHONDRIAL"/>
    <property type="match status" value="1"/>
</dbReference>
<proteinExistence type="predicted"/>
<keyword evidence="1" id="KW-0812">Transmembrane</keyword>
<evidence type="ECO:0000313" key="4">
    <source>
        <dbReference type="Proteomes" id="UP000288805"/>
    </source>
</evidence>
<name>A0A438J461_VITVI</name>
<dbReference type="Pfam" id="PF00849">
    <property type="entry name" value="PseudoU_synth_2"/>
    <property type="match status" value="1"/>
</dbReference>
<keyword evidence="1" id="KW-0472">Membrane</keyword>
<feature type="domain" description="Pseudouridine synthase RsuA/RluA-like" evidence="2">
    <location>
        <begin position="295"/>
        <end position="428"/>
    </location>
</feature>
<dbReference type="SUPFAM" id="SSF55120">
    <property type="entry name" value="Pseudouridine synthase"/>
    <property type="match status" value="1"/>
</dbReference>